<dbReference type="Pfam" id="PF04909">
    <property type="entry name" value="Amidohydro_2"/>
    <property type="match status" value="1"/>
</dbReference>
<dbReference type="GO" id="GO:0016787">
    <property type="term" value="F:hydrolase activity"/>
    <property type="evidence" value="ECO:0007669"/>
    <property type="project" value="UniProtKB-KW"/>
</dbReference>
<dbReference type="PANTHER" id="PTHR21240:SF28">
    <property type="entry name" value="ISO-OROTATE DECARBOXYLASE (EUROFUNG)"/>
    <property type="match status" value="1"/>
</dbReference>
<dbReference type="InterPro" id="IPR006680">
    <property type="entry name" value="Amidohydro-rel"/>
</dbReference>
<dbReference type="InterPro" id="IPR032465">
    <property type="entry name" value="ACMSD"/>
</dbReference>
<protein>
    <submittedName>
        <fullName evidence="3">Amidohydrolase 2</fullName>
    </submittedName>
</protein>
<feature type="domain" description="Amidohydrolase-related" evidence="2">
    <location>
        <begin position="118"/>
        <end position="369"/>
    </location>
</feature>
<dbReference type="SUPFAM" id="SSF51556">
    <property type="entry name" value="Metallo-dependent hydrolases"/>
    <property type="match status" value="1"/>
</dbReference>
<name>A0A3B0TCM9_9ZZZZ</name>
<evidence type="ECO:0000259" key="2">
    <source>
        <dbReference type="Pfam" id="PF04909"/>
    </source>
</evidence>
<dbReference type="EMBL" id="UOEP01000058">
    <property type="protein sequence ID" value="VAW16205.1"/>
    <property type="molecule type" value="Genomic_DNA"/>
</dbReference>
<proteinExistence type="predicted"/>
<organism evidence="3">
    <name type="scientific">hydrothermal vent metagenome</name>
    <dbReference type="NCBI Taxonomy" id="652676"/>
    <lineage>
        <taxon>unclassified sequences</taxon>
        <taxon>metagenomes</taxon>
        <taxon>ecological metagenomes</taxon>
    </lineage>
</organism>
<dbReference type="GO" id="GO:0005737">
    <property type="term" value="C:cytoplasm"/>
    <property type="evidence" value="ECO:0007669"/>
    <property type="project" value="TreeGrafter"/>
</dbReference>
<dbReference type="PANTHER" id="PTHR21240">
    <property type="entry name" value="2-AMINO-3-CARBOXYLMUCONATE-6-SEMIALDEHYDE DECARBOXYLASE"/>
    <property type="match status" value="1"/>
</dbReference>
<dbReference type="InterPro" id="IPR032466">
    <property type="entry name" value="Metal_Hydrolase"/>
</dbReference>
<dbReference type="AlphaFoldDB" id="A0A3B0TCM9"/>
<keyword evidence="3" id="KW-0378">Hydrolase</keyword>
<accession>A0A3B0TCM9</accession>
<dbReference type="GO" id="GO:0016831">
    <property type="term" value="F:carboxy-lyase activity"/>
    <property type="evidence" value="ECO:0007669"/>
    <property type="project" value="InterPro"/>
</dbReference>
<sequence>MAYFEFFVKKTILLAIVSFLVIGQGCLQKKEPKSGFCGEEDFKKMDKVDIHCHVNTKDTVFMNQAVEDNFRILSINTDAPLNVDYIEQQDIANFQRKAFPGHIEYLTTFSMKGWGGDDWLGKTIAYIKESMGKGAIGVKVWKNIGMVERDKDSSFIMLDNPGFDPLFDYLEENNIPVCGHLGEPKNCWLPIDEMTVNNDKDYYKEYPQFHMYLHPGFPSYEEQINARDRMLEKHPGLKFMGAHLGSLEWSVDELAKFFDKFPNASVDMAARICHLQLQAQSGWQKVHDFFIKYQDRIIYGTDMGDYLGASKEPEKLKKKTHTTWVNDWKFLTTDKVMSVKEINGEFKGLKLPREVVEKIYYKNAEKMFPGI</sequence>
<evidence type="ECO:0000256" key="1">
    <source>
        <dbReference type="ARBA" id="ARBA00023239"/>
    </source>
</evidence>
<keyword evidence="1" id="KW-0456">Lyase</keyword>
<dbReference type="Gene3D" id="3.20.20.140">
    <property type="entry name" value="Metal-dependent hydrolases"/>
    <property type="match status" value="1"/>
</dbReference>
<gene>
    <name evidence="3" type="ORF">MNBD_BACTEROID01-2444</name>
</gene>
<dbReference type="GO" id="GO:0019748">
    <property type="term" value="P:secondary metabolic process"/>
    <property type="evidence" value="ECO:0007669"/>
    <property type="project" value="TreeGrafter"/>
</dbReference>
<evidence type="ECO:0000313" key="3">
    <source>
        <dbReference type="EMBL" id="VAW16205.1"/>
    </source>
</evidence>
<reference evidence="3" key="1">
    <citation type="submission" date="2018-06" db="EMBL/GenBank/DDBJ databases">
        <authorList>
            <person name="Zhirakovskaya E."/>
        </authorList>
    </citation>
    <scope>NUCLEOTIDE SEQUENCE</scope>
</reference>